<dbReference type="KEGG" id="fya:KMW28_19335"/>
<keyword evidence="3" id="KW-1185">Reference proteome</keyword>
<dbReference type="RefSeq" id="WP_169665953.1">
    <property type="nucleotide sequence ID" value="NZ_CP076132.1"/>
</dbReference>
<proteinExistence type="predicted"/>
<evidence type="ECO:0000313" key="2">
    <source>
        <dbReference type="EMBL" id="QWG01770.1"/>
    </source>
</evidence>
<name>A0AAX1N2U5_9BACT</name>
<gene>
    <name evidence="2" type="ORF">KMW28_19335</name>
</gene>
<dbReference type="EMBL" id="CP076132">
    <property type="protein sequence ID" value="QWG01770.1"/>
    <property type="molecule type" value="Genomic_DNA"/>
</dbReference>
<evidence type="ECO:0000256" key="1">
    <source>
        <dbReference type="SAM" id="SignalP"/>
    </source>
</evidence>
<dbReference type="AlphaFoldDB" id="A0AAX1N2U5"/>
<accession>A0AAX1N2U5</accession>
<keyword evidence="1" id="KW-0732">Signal</keyword>
<protein>
    <submittedName>
        <fullName evidence="2">Uncharacterized protein</fullName>
    </submittedName>
</protein>
<feature type="chain" id="PRO_5043724032" evidence="1">
    <location>
        <begin position="25"/>
        <end position="639"/>
    </location>
</feature>
<organism evidence="2 3">
    <name type="scientific">Flammeovirga yaeyamensis</name>
    <dbReference type="NCBI Taxonomy" id="367791"/>
    <lineage>
        <taxon>Bacteria</taxon>
        <taxon>Pseudomonadati</taxon>
        <taxon>Bacteroidota</taxon>
        <taxon>Cytophagia</taxon>
        <taxon>Cytophagales</taxon>
        <taxon>Flammeovirgaceae</taxon>
        <taxon>Flammeovirga</taxon>
    </lineage>
</organism>
<sequence length="639" mass="71044">MKITPKYSIAFLLLFVLVQVRVFAQKTNTEGQVVEIIWNGSQDSNFNNPMNWSGDTIPDISMGTYIAKNHANEFYPSILTIPSNAVHNLVLKDHEEIFINQLTIASGKTLEVQGGGTLRTTQCTVNGKLIATQNTVKKSDFTFNQYLHVNGIVDLPNISSIWSPGDIEINQGGTLNIDNCALTMIVRRPPWADALHLSNSGTLSISEKTRIVTGGDILLNNNSNTTISNAAQITFENSKHSIKSNGVHFPIITLKNSKNGDIPQITLEDNLVIGNSILFEKGIIIGKTGSETLTLTNHATINTTTIPSDNSHATVKVIKEGFTDTFTFPLGDGTKYHPIKISKSGDVSTTYEAQFKNNKLRDNSLTGSGQDIAANEYWVLNPTTQNPESVVVSLYKLNTEFETTDQSKLDVIEYDRQANQWQSDAHRPATSRGGVNAFVDTEREITEFGEFTLHNELIGTNLPVELISFKATQNNKEVDLTWATATEINSEKFIVERSYDARHWEVVKEVQGAGNSDVRVDYEVEDHINNTNEKVYYRLTQFDFDGQSETFDMVTVGQNESLDNMVSVFPDPVHRGGDITISTASDEALPVRILSIDGKEMDHFDLDHQMSYRVNTQEHMIFVEIANGSNKVIKKVIVE</sequence>
<feature type="signal peptide" evidence="1">
    <location>
        <begin position="1"/>
        <end position="24"/>
    </location>
</feature>
<reference evidence="2 3" key="1">
    <citation type="submission" date="2021-05" db="EMBL/GenBank/DDBJ databases">
        <title>Comparative genomic studies on the polysaccharide-degrading batcterial strains of the Flammeovirga genus.</title>
        <authorList>
            <person name="Zewei F."/>
            <person name="Zheng Z."/>
            <person name="Yu L."/>
            <person name="Ruyue G."/>
            <person name="Yanhong M."/>
            <person name="Yuanyuan C."/>
            <person name="Jingyan G."/>
            <person name="Wenjun H."/>
        </authorList>
    </citation>
    <scope>NUCLEOTIDE SEQUENCE [LARGE SCALE GENOMIC DNA]</scope>
    <source>
        <strain evidence="2 3">NBRC:100898</strain>
    </source>
</reference>
<evidence type="ECO:0000313" key="3">
    <source>
        <dbReference type="Proteomes" id="UP000678679"/>
    </source>
</evidence>
<dbReference type="Proteomes" id="UP000678679">
    <property type="component" value="Chromosome 1"/>
</dbReference>